<evidence type="ECO:0000313" key="2">
    <source>
        <dbReference type="EMBL" id="KAG7465371.1"/>
    </source>
</evidence>
<gene>
    <name evidence="2" type="ORF">MATL_G00175740</name>
</gene>
<dbReference type="AlphaFoldDB" id="A0A9D3PU02"/>
<dbReference type="EMBL" id="JAFDVH010000014">
    <property type="protein sequence ID" value="KAG7465371.1"/>
    <property type="molecule type" value="Genomic_DNA"/>
</dbReference>
<feature type="compositionally biased region" description="Pro residues" evidence="1">
    <location>
        <begin position="15"/>
        <end position="29"/>
    </location>
</feature>
<evidence type="ECO:0000256" key="1">
    <source>
        <dbReference type="SAM" id="MobiDB-lite"/>
    </source>
</evidence>
<sequence>MKGTTFHSWRHPPQAAAPPEPPRPDPATPPISHQPLHSSDDPPWDTTPSRMALHGCSDWTFLHFMMTDRRTARATWDCNTMDAILSLPGGCLHACLWRRRLFTCLFMEEEGSSAALVCWFVLCG</sequence>
<keyword evidence="3" id="KW-1185">Reference proteome</keyword>
<protein>
    <submittedName>
        <fullName evidence="2">Uncharacterized protein</fullName>
    </submittedName>
</protein>
<dbReference type="Proteomes" id="UP001046870">
    <property type="component" value="Chromosome 14"/>
</dbReference>
<evidence type="ECO:0000313" key="3">
    <source>
        <dbReference type="Proteomes" id="UP001046870"/>
    </source>
</evidence>
<proteinExistence type="predicted"/>
<reference evidence="2" key="1">
    <citation type="submission" date="2021-01" db="EMBL/GenBank/DDBJ databases">
        <authorList>
            <person name="Zahm M."/>
            <person name="Roques C."/>
            <person name="Cabau C."/>
            <person name="Klopp C."/>
            <person name="Donnadieu C."/>
            <person name="Jouanno E."/>
            <person name="Lampietro C."/>
            <person name="Louis A."/>
            <person name="Herpin A."/>
            <person name="Echchiki A."/>
            <person name="Berthelot C."/>
            <person name="Parey E."/>
            <person name="Roest-Crollius H."/>
            <person name="Braasch I."/>
            <person name="Postlethwait J."/>
            <person name="Bobe J."/>
            <person name="Montfort J."/>
            <person name="Bouchez O."/>
            <person name="Begum T."/>
            <person name="Mejri S."/>
            <person name="Adams A."/>
            <person name="Chen W.-J."/>
            <person name="Guiguen Y."/>
        </authorList>
    </citation>
    <scope>NUCLEOTIDE SEQUENCE</scope>
    <source>
        <strain evidence="2">YG-15Mar2019-1</strain>
        <tissue evidence="2">Brain</tissue>
    </source>
</reference>
<organism evidence="2 3">
    <name type="scientific">Megalops atlanticus</name>
    <name type="common">Tarpon</name>
    <name type="synonym">Clupea gigantea</name>
    <dbReference type="NCBI Taxonomy" id="7932"/>
    <lineage>
        <taxon>Eukaryota</taxon>
        <taxon>Metazoa</taxon>
        <taxon>Chordata</taxon>
        <taxon>Craniata</taxon>
        <taxon>Vertebrata</taxon>
        <taxon>Euteleostomi</taxon>
        <taxon>Actinopterygii</taxon>
        <taxon>Neopterygii</taxon>
        <taxon>Teleostei</taxon>
        <taxon>Elopiformes</taxon>
        <taxon>Megalopidae</taxon>
        <taxon>Megalops</taxon>
    </lineage>
</organism>
<comment type="caution">
    <text evidence="2">The sequence shown here is derived from an EMBL/GenBank/DDBJ whole genome shotgun (WGS) entry which is preliminary data.</text>
</comment>
<name>A0A9D3PU02_MEGAT</name>
<accession>A0A9D3PU02</accession>
<feature type="region of interest" description="Disordered" evidence="1">
    <location>
        <begin position="1"/>
        <end position="45"/>
    </location>
</feature>